<feature type="compositionally biased region" description="Basic and acidic residues" evidence="1">
    <location>
        <begin position="403"/>
        <end position="412"/>
    </location>
</feature>
<evidence type="ECO:0000313" key="3">
    <source>
        <dbReference type="EMBL" id="ADO67769.1"/>
    </source>
</evidence>
<feature type="compositionally biased region" description="Low complexity" evidence="1">
    <location>
        <begin position="188"/>
        <end position="199"/>
    </location>
</feature>
<evidence type="ECO:0000256" key="1">
    <source>
        <dbReference type="SAM" id="MobiDB-lite"/>
    </source>
</evidence>
<proteinExistence type="predicted"/>
<feature type="transmembrane region" description="Helical" evidence="2">
    <location>
        <begin position="990"/>
        <end position="1014"/>
    </location>
</feature>
<feature type="region of interest" description="Disordered" evidence="1">
    <location>
        <begin position="1"/>
        <end position="967"/>
    </location>
</feature>
<feature type="compositionally biased region" description="Basic and acidic residues" evidence="1">
    <location>
        <begin position="951"/>
        <end position="964"/>
    </location>
</feature>
<feature type="transmembrane region" description="Helical" evidence="2">
    <location>
        <begin position="1035"/>
        <end position="1059"/>
    </location>
</feature>
<feature type="compositionally biased region" description="Basic and acidic residues" evidence="1">
    <location>
        <begin position="36"/>
        <end position="45"/>
    </location>
</feature>
<evidence type="ECO:0000256" key="2">
    <source>
        <dbReference type="SAM" id="Phobius"/>
    </source>
</evidence>
<feature type="compositionally biased region" description="Basic and acidic residues" evidence="1">
    <location>
        <begin position="831"/>
        <end position="847"/>
    </location>
</feature>
<gene>
    <name evidence="3" type="primary">tpa7</name>
</gene>
<feature type="compositionally biased region" description="Basic and acidic residues" evidence="1">
    <location>
        <begin position="660"/>
        <end position="674"/>
    </location>
</feature>
<feature type="compositionally biased region" description="Basic and acidic residues" evidence="1">
    <location>
        <begin position="861"/>
        <end position="871"/>
    </location>
</feature>
<dbReference type="EMBL" id="HM467197">
    <property type="protein sequence ID" value="ADO67769.1"/>
    <property type="molecule type" value="Genomic_DNA"/>
</dbReference>
<feature type="compositionally biased region" description="Basic and acidic residues" evidence="1">
    <location>
        <begin position="699"/>
        <end position="721"/>
    </location>
</feature>
<name>E3UME3_9ACTN</name>
<feature type="compositionally biased region" description="Low complexity" evidence="1">
    <location>
        <begin position="103"/>
        <end position="116"/>
    </location>
</feature>
<accession>E3UME3</accession>
<sequence length="1060" mass="112288">MAPRRRRESRKVTDNGGGEPGNRSPGGDADSWFKPSENRFRKQSEYQDPMDEQGVPEGDAPADGAAVFPDSGGYAGLSASRPALADPYPDALGVPPSAHRVDPSPASSEPTAAPGALSYPGAGTSAYQPLTRVPGEPRPAWEGPGAPERPSEPRTPSFGAEGGEEPWGSTEPAWSNDPGTGGGALSGPETAPIPTEAPAWGTPESSHDLPGSETHEPSAWGSVPSSFGSVEPGTERPFEPEPSDAPAAWEPRTEESPEAPSWGSSDTSHGPLSADPVETSAWDQPSGGAAEPSAWDVPETSRNHAEPSAWGPSEPEELTERAPSEAPFETFGGQTPDRPGPPEASWTPDTGSEAAAWGSPEPSRDLPGSEPEEPSAWGATAPSFGSVEPSYENALEAETSENPFRDPLEATRDPLAADPVETSAWDPSSGGAAEPSAWDTPEASGGLGEDSWDRRPETGTFDEPASGWDTDAAEPSWESRSPSLEETPEPFPTGGYPGIAASAEVPLPPEGAEDVERVPAPDTWASTSTDAWSDSPSGNAGPLGDVQEDRAWAAEPSSPTNTDAWNDPRAWGDDADPLSDAPREWRDTEERSPFTSGDEGRPAWEEGDPLSDPGTFRRDDPTPSYDGDGYDDELSPRSSRTSHDRYEERADDPLAGGSSYDDRYEDDRYEDELSAKPAAPGTFPDDGGLGAGSGNTWAFDRDDLRLPDVVRDAERRRREAAPEGPTYREWGEDPLSDERSAAPDTGELSAAVPTSDDPLAAIADMQSRAREKEPWGEDEDGYADEYRGPAEPEASWNRGAAGATQMFTAPSFEDGPSDRAPYGPGDDSPFADDRGYPDRSHDDRGYGDLDDFGPDEDDRFYDERGGFDDRGGPAPVSAGIPSDLGGEPSYDQGGSAEAWNGPTDRPASAEDDPNVPVDDEGRDDPEYDDGFTPADYGMSERPRPAKRRRDRIAEDFPGFEDRPLGGEPGDAYPGYDSVDFLADTEPGANLTLWLGVASLIPGLGVITAIIALFVTGPKAKRAIRESRGELDGLGLITTGTVFAVIGILVTVISVLLFVVL</sequence>
<keyword evidence="2" id="KW-0472">Membrane</keyword>
<feature type="compositionally biased region" description="Basic and acidic residues" evidence="1">
    <location>
        <begin position="641"/>
        <end position="652"/>
    </location>
</feature>
<feature type="compositionally biased region" description="Acidic residues" evidence="1">
    <location>
        <begin position="848"/>
        <end position="860"/>
    </location>
</feature>
<reference evidence="3" key="1">
    <citation type="journal article" date="2010" name="Appl. Environ. Microbiol.">
        <title>Isolation and characterization of the gene cluster for biosynthesis of the thiopeptide antibiotic TP-1161.</title>
        <authorList>
            <person name="Engelhardt K."/>
            <person name="Degnes K.F."/>
            <person name="Zotchev S.B."/>
        </authorList>
    </citation>
    <scope>NUCLEOTIDE SEQUENCE</scope>
    <source>
        <strain evidence="3">TFS65-07</strain>
    </source>
</reference>
<feature type="compositionally biased region" description="Acidic residues" evidence="1">
    <location>
        <begin position="909"/>
        <end position="929"/>
    </location>
</feature>
<protein>
    <submittedName>
        <fullName evidence="3">Uncharacterized protein tpa7</fullName>
    </submittedName>
</protein>
<feature type="compositionally biased region" description="Polar residues" evidence="1">
    <location>
        <begin position="524"/>
        <end position="538"/>
    </location>
</feature>
<feature type="compositionally biased region" description="Basic and acidic residues" evidence="1">
    <location>
        <begin position="581"/>
        <end position="604"/>
    </location>
</feature>
<organism evidence="3">
    <name type="scientific">Nocardiopsis sp. TFS65-07</name>
    <dbReference type="NCBI Taxonomy" id="756929"/>
    <lineage>
        <taxon>Bacteria</taxon>
        <taxon>Bacillati</taxon>
        <taxon>Actinomycetota</taxon>
        <taxon>Actinomycetes</taxon>
        <taxon>Streptosporangiales</taxon>
        <taxon>Nocardiopsidaceae</taxon>
        <taxon>Nocardiopsis</taxon>
    </lineage>
</organism>
<dbReference type="AlphaFoldDB" id="E3UME3"/>
<keyword evidence="2" id="KW-1133">Transmembrane helix</keyword>
<keyword evidence="2" id="KW-0812">Transmembrane</keyword>